<dbReference type="NCBIfam" id="TIGR00608">
    <property type="entry name" value="radc"/>
    <property type="match status" value="1"/>
</dbReference>
<dbReference type="PANTHER" id="PTHR30471:SF3">
    <property type="entry name" value="UPF0758 PROTEIN YEES-RELATED"/>
    <property type="match status" value="1"/>
</dbReference>
<dbReference type="PANTHER" id="PTHR30471">
    <property type="entry name" value="DNA REPAIR PROTEIN RADC"/>
    <property type="match status" value="1"/>
</dbReference>
<dbReference type="EMBL" id="JAJISD010000005">
    <property type="protein sequence ID" value="MCC8430095.1"/>
    <property type="molecule type" value="Genomic_DNA"/>
</dbReference>
<proteinExistence type="inferred from homology"/>
<protein>
    <submittedName>
        <fullName evidence="8">DNA repair protein RadC</fullName>
    </submittedName>
</protein>
<dbReference type="CDD" id="cd08071">
    <property type="entry name" value="MPN_DUF2466"/>
    <property type="match status" value="1"/>
</dbReference>
<feature type="domain" description="MPN" evidence="7">
    <location>
        <begin position="104"/>
        <end position="226"/>
    </location>
</feature>
<dbReference type="PROSITE" id="PS01302">
    <property type="entry name" value="UPF0758"/>
    <property type="match status" value="1"/>
</dbReference>
<evidence type="ECO:0000256" key="3">
    <source>
        <dbReference type="ARBA" id="ARBA00022801"/>
    </source>
</evidence>
<dbReference type="SUPFAM" id="SSF102712">
    <property type="entry name" value="JAB1/MPN domain"/>
    <property type="match status" value="1"/>
</dbReference>
<dbReference type="Pfam" id="PF04002">
    <property type="entry name" value="RadC"/>
    <property type="match status" value="1"/>
</dbReference>
<evidence type="ECO:0000313" key="8">
    <source>
        <dbReference type="EMBL" id="MCC8430095.1"/>
    </source>
</evidence>
<evidence type="ECO:0000313" key="9">
    <source>
        <dbReference type="Proteomes" id="UP001198862"/>
    </source>
</evidence>
<dbReference type="PROSITE" id="PS50249">
    <property type="entry name" value="MPN"/>
    <property type="match status" value="1"/>
</dbReference>
<gene>
    <name evidence="8" type="primary">radC</name>
    <name evidence="8" type="ORF">LJ725_14055</name>
</gene>
<evidence type="ECO:0000256" key="5">
    <source>
        <dbReference type="ARBA" id="ARBA00023049"/>
    </source>
</evidence>
<reference evidence="8 9" key="1">
    <citation type="submission" date="2021-11" db="EMBL/GenBank/DDBJ databases">
        <authorList>
            <person name="Lee D.-H."/>
            <person name="Kim S.-B."/>
        </authorList>
    </citation>
    <scope>NUCLEOTIDE SEQUENCE [LARGE SCALE GENOMIC DNA]</scope>
    <source>
        <strain evidence="8 9">KCTC 52223</strain>
    </source>
</reference>
<keyword evidence="3" id="KW-0378">Hydrolase</keyword>
<comment type="similarity">
    <text evidence="6">Belongs to the UPF0758 family.</text>
</comment>
<evidence type="ECO:0000259" key="7">
    <source>
        <dbReference type="PROSITE" id="PS50249"/>
    </source>
</evidence>
<dbReference type="Proteomes" id="UP001198862">
    <property type="component" value="Unassembled WGS sequence"/>
</dbReference>
<evidence type="ECO:0000256" key="1">
    <source>
        <dbReference type="ARBA" id="ARBA00022670"/>
    </source>
</evidence>
<dbReference type="Gene3D" id="3.40.140.10">
    <property type="entry name" value="Cytidine Deaminase, domain 2"/>
    <property type="match status" value="1"/>
</dbReference>
<keyword evidence="2" id="KW-0479">Metal-binding</keyword>
<keyword evidence="4" id="KW-0862">Zinc</keyword>
<dbReference type="InterPro" id="IPR020891">
    <property type="entry name" value="UPF0758_CS"/>
</dbReference>
<keyword evidence="9" id="KW-1185">Reference proteome</keyword>
<dbReference type="InterPro" id="IPR001405">
    <property type="entry name" value="UPF0758"/>
</dbReference>
<dbReference type="RefSeq" id="WP_230551281.1">
    <property type="nucleotide sequence ID" value="NZ_JAJISD010000005.1"/>
</dbReference>
<evidence type="ECO:0000256" key="2">
    <source>
        <dbReference type="ARBA" id="ARBA00022723"/>
    </source>
</evidence>
<name>A0ABS8KVK0_9HYPH</name>
<dbReference type="InterPro" id="IPR037518">
    <property type="entry name" value="MPN"/>
</dbReference>
<sequence length="226" mass="24566">MSASAFPSASASLRQGPVMNGTLAVLPSAETTEQDLLAGLLASAQGSEQASALLQHFPSIGHVIAAEAAQLRAFGLTGRDIAAFRLVREIACRMARAEVRRRPVLTNWQALIAYLQTAMACEQVEQFRILFLDTKNNLIADEVQQRGTVNHTPVYPREVIKRALILNASALIVVHNHPSGDPKPSRDDIEMTRELKAAAKSLEIELHDHVVIGHGTHVSFRSLGLL</sequence>
<dbReference type="NCBIfam" id="NF000642">
    <property type="entry name" value="PRK00024.1"/>
    <property type="match status" value="1"/>
</dbReference>
<evidence type="ECO:0000256" key="6">
    <source>
        <dbReference type="RuleBase" id="RU003797"/>
    </source>
</evidence>
<keyword evidence="5" id="KW-0482">Metalloprotease</keyword>
<accession>A0ABS8KVK0</accession>
<comment type="caution">
    <text evidence="8">The sequence shown here is derived from an EMBL/GenBank/DDBJ whole genome shotgun (WGS) entry which is preliminary data.</text>
</comment>
<evidence type="ECO:0000256" key="4">
    <source>
        <dbReference type="ARBA" id="ARBA00022833"/>
    </source>
</evidence>
<organism evidence="8 9">
    <name type="scientific">Reyranella aquatilis</name>
    <dbReference type="NCBI Taxonomy" id="2035356"/>
    <lineage>
        <taxon>Bacteria</taxon>
        <taxon>Pseudomonadati</taxon>
        <taxon>Pseudomonadota</taxon>
        <taxon>Alphaproteobacteria</taxon>
        <taxon>Hyphomicrobiales</taxon>
        <taxon>Reyranellaceae</taxon>
        <taxon>Reyranella</taxon>
    </lineage>
</organism>
<keyword evidence="1" id="KW-0645">Protease</keyword>
<dbReference type="InterPro" id="IPR025657">
    <property type="entry name" value="RadC_JAB"/>
</dbReference>